<dbReference type="PANTHER" id="PTHR43280">
    <property type="entry name" value="ARAC-FAMILY TRANSCRIPTIONAL REGULATOR"/>
    <property type="match status" value="1"/>
</dbReference>
<evidence type="ECO:0000313" key="10">
    <source>
        <dbReference type="Proteomes" id="UP000321057"/>
    </source>
</evidence>
<dbReference type="Gene3D" id="2.60.120.10">
    <property type="entry name" value="Jelly Rolls"/>
    <property type="match status" value="1"/>
</dbReference>
<evidence type="ECO:0000313" key="6">
    <source>
        <dbReference type="EMBL" id="RIL44760.1"/>
    </source>
</evidence>
<dbReference type="Pfam" id="PF02311">
    <property type="entry name" value="AraC_binding"/>
    <property type="match status" value="1"/>
</dbReference>
<dbReference type="InterPro" id="IPR037923">
    <property type="entry name" value="HTH-like"/>
</dbReference>
<dbReference type="EMBL" id="BKAX01000003">
    <property type="protein sequence ID" value="GEQ05114.1"/>
    <property type="molecule type" value="Genomic_DNA"/>
</dbReference>
<dbReference type="PROSITE" id="PS01124">
    <property type="entry name" value="HTH_ARAC_FAMILY_2"/>
    <property type="match status" value="1"/>
</dbReference>
<dbReference type="Gene3D" id="1.10.10.60">
    <property type="entry name" value="Homeodomain-like"/>
    <property type="match status" value="2"/>
</dbReference>
<reference evidence="6 9" key="1">
    <citation type="journal article" date="2016" name="Front. Microbiol.">
        <title>Comprehensive Phylogenetic Analysis of Bovine Non-aureus Staphylococci Species Based on Whole-Genome Sequencing.</title>
        <authorList>
            <person name="Naushad S."/>
            <person name="Barkema H.W."/>
            <person name="Luby C."/>
            <person name="Condas L.A."/>
            <person name="Nobrega D.B."/>
            <person name="Carson D.A."/>
            <person name="De Buck J."/>
        </authorList>
    </citation>
    <scope>NUCLEOTIDE SEQUENCE [LARGE SCALE GENOMIC DNA]</scope>
    <source>
        <strain evidence="6 9">SNUC 1388</strain>
    </source>
</reference>
<dbReference type="STRING" id="1293.SH09_05890"/>
<dbReference type="SMART" id="SM00342">
    <property type="entry name" value="HTH_ARAC"/>
    <property type="match status" value="1"/>
</dbReference>
<keyword evidence="3" id="KW-0804">Transcription</keyword>
<dbReference type="OrthoDB" id="9774814at2"/>
<dbReference type="InterPro" id="IPR014710">
    <property type="entry name" value="RmlC-like_jellyroll"/>
</dbReference>
<dbReference type="InterPro" id="IPR009057">
    <property type="entry name" value="Homeodomain-like_sf"/>
</dbReference>
<dbReference type="Proteomes" id="UP000283576">
    <property type="component" value="Unassembled WGS sequence"/>
</dbReference>
<dbReference type="SUPFAM" id="SSF46689">
    <property type="entry name" value="Homeodomain-like"/>
    <property type="match status" value="2"/>
</dbReference>
<reference evidence="7 8" key="2">
    <citation type="submission" date="2018-06" db="EMBL/GenBank/DDBJ databases">
        <authorList>
            <consortium name="Pathogen Informatics"/>
            <person name="Doyle S."/>
        </authorList>
    </citation>
    <scope>NUCLEOTIDE SEQUENCE [LARGE SCALE GENOMIC DNA]</scope>
    <source>
        <strain evidence="7 8">NCTC12195</strain>
    </source>
</reference>
<feature type="domain" description="HTH araC/xylS-type" evidence="4">
    <location>
        <begin position="190"/>
        <end position="287"/>
    </location>
</feature>
<organism evidence="6 9">
    <name type="scientific">Staphylococcus gallinarum</name>
    <dbReference type="NCBI Taxonomy" id="1293"/>
    <lineage>
        <taxon>Bacteria</taxon>
        <taxon>Bacillati</taxon>
        <taxon>Bacillota</taxon>
        <taxon>Bacilli</taxon>
        <taxon>Bacillales</taxon>
        <taxon>Staphylococcaceae</taxon>
        <taxon>Staphylococcus</taxon>
    </lineage>
</organism>
<dbReference type="Proteomes" id="UP000321057">
    <property type="component" value="Unassembled WGS sequence"/>
</dbReference>
<dbReference type="SUPFAM" id="SSF51215">
    <property type="entry name" value="Regulatory protein AraC"/>
    <property type="match status" value="1"/>
</dbReference>
<dbReference type="GO" id="GO:0003700">
    <property type="term" value="F:DNA-binding transcription factor activity"/>
    <property type="evidence" value="ECO:0007669"/>
    <property type="project" value="InterPro"/>
</dbReference>
<evidence type="ECO:0000259" key="4">
    <source>
        <dbReference type="PROSITE" id="PS01124"/>
    </source>
</evidence>
<dbReference type="AlphaFoldDB" id="A0A0D0SNF5"/>
<evidence type="ECO:0000256" key="1">
    <source>
        <dbReference type="ARBA" id="ARBA00023015"/>
    </source>
</evidence>
<dbReference type="InterPro" id="IPR003313">
    <property type="entry name" value="AraC-bd"/>
</dbReference>
<reference evidence="5 10" key="3">
    <citation type="submission" date="2019-07" db="EMBL/GenBank/DDBJ databases">
        <title>Whole genome shotgun sequence of Staphylococcus gallinarum NBRC 109767.</title>
        <authorList>
            <person name="Hosoyama A."/>
            <person name="Uohara A."/>
            <person name="Ohji S."/>
            <person name="Ichikawa N."/>
        </authorList>
    </citation>
    <scope>NUCLEOTIDE SEQUENCE [LARGE SCALE GENOMIC DNA]</scope>
    <source>
        <strain evidence="5 10">NBRC 109767</strain>
    </source>
</reference>
<evidence type="ECO:0000256" key="2">
    <source>
        <dbReference type="ARBA" id="ARBA00023125"/>
    </source>
</evidence>
<dbReference type="EMBL" id="QXRZ01000001">
    <property type="protein sequence ID" value="RIL44760.1"/>
    <property type="molecule type" value="Genomic_DNA"/>
</dbReference>
<evidence type="ECO:0000313" key="7">
    <source>
        <dbReference type="EMBL" id="SUM33036.1"/>
    </source>
</evidence>
<dbReference type="PANTHER" id="PTHR43280:SF34">
    <property type="entry name" value="ARAC-FAMILY TRANSCRIPTIONAL REGULATOR"/>
    <property type="match status" value="1"/>
</dbReference>
<dbReference type="GO" id="GO:0043565">
    <property type="term" value="F:sequence-specific DNA binding"/>
    <property type="evidence" value="ECO:0007669"/>
    <property type="project" value="InterPro"/>
</dbReference>
<accession>A0A0D0SNF5</accession>
<sequence>MSYKDEIMFNLDTISLNRHGSYAAWHKISDGHFGNELHYHDHYEIFFSLSGNMIYTIEDRTYQLDVGSLLIITPYEFHKLNEQLDGHAERIGLRFNRDLIKKLSTEDFDLGQCFDISSVHFKSLLQLTEIQKRELYYIWQGLLKEQDHNYSGKKLNEHALLTQFFIILNRVAEDNRTLEPYQTNSSELVRQILDYMEVNFAHPISLEDLEQQFYVSRYKITEQFTKLVGYPPYKYLLHKRLQNAQYMLKKGESPQQVANLCGFTDYSNFYRRFKSAYGCSPRDYYKHFNAS</sequence>
<protein>
    <submittedName>
        <fullName evidence="6 7">Transcriptional regulator</fullName>
    </submittedName>
</protein>
<dbReference type="EMBL" id="UHDK01000001">
    <property type="protein sequence ID" value="SUM33036.1"/>
    <property type="molecule type" value="Genomic_DNA"/>
</dbReference>
<evidence type="ECO:0000313" key="5">
    <source>
        <dbReference type="EMBL" id="GEQ05114.1"/>
    </source>
</evidence>
<dbReference type="InterPro" id="IPR018060">
    <property type="entry name" value="HTH_AraC"/>
</dbReference>
<keyword evidence="2" id="KW-0238">DNA-binding</keyword>
<evidence type="ECO:0000256" key="3">
    <source>
        <dbReference type="ARBA" id="ARBA00023163"/>
    </source>
</evidence>
<dbReference type="Pfam" id="PF12833">
    <property type="entry name" value="HTH_18"/>
    <property type="match status" value="1"/>
</dbReference>
<evidence type="ECO:0000313" key="8">
    <source>
        <dbReference type="Proteomes" id="UP000255277"/>
    </source>
</evidence>
<dbReference type="Proteomes" id="UP000255277">
    <property type="component" value="Unassembled WGS sequence"/>
</dbReference>
<proteinExistence type="predicted"/>
<dbReference type="RefSeq" id="WP_042738697.1">
    <property type="nucleotide sequence ID" value="NZ_BKAX01000003.1"/>
</dbReference>
<name>A0A0D0SNF5_STAGA</name>
<gene>
    <name evidence="7" type="primary">rhaS_1</name>
    <name evidence="6" type="ORF">BUZ01_01935</name>
    <name evidence="7" type="ORF">NCTC12195_02489</name>
    <name evidence="5" type="ORF">SGA02_09420</name>
</gene>
<keyword evidence="1" id="KW-0805">Transcription regulation</keyword>
<evidence type="ECO:0000313" key="9">
    <source>
        <dbReference type="Proteomes" id="UP000283576"/>
    </source>
</evidence>
<keyword evidence="10" id="KW-1185">Reference proteome</keyword>